<evidence type="ECO:0000313" key="2">
    <source>
        <dbReference type="Proteomes" id="UP000607559"/>
    </source>
</evidence>
<dbReference type="Proteomes" id="UP000607559">
    <property type="component" value="Unassembled WGS sequence"/>
</dbReference>
<name>A0A8J2UD38_9BACT</name>
<proteinExistence type="predicted"/>
<accession>A0A8J2UD38</accession>
<gene>
    <name evidence="1" type="ORF">GCM10011511_25240</name>
</gene>
<organism evidence="1 2">
    <name type="scientific">Puia dinghuensis</name>
    <dbReference type="NCBI Taxonomy" id="1792502"/>
    <lineage>
        <taxon>Bacteria</taxon>
        <taxon>Pseudomonadati</taxon>
        <taxon>Bacteroidota</taxon>
        <taxon>Chitinophagia</taxon>
        <taxon>Chitinophagales</taxon>
        <taxon>Chitinophagaceae</taxon>
        <taxon>Puia</taxon>
    </lineage>
</organism>
<reference evidence="1" key="2">
    <citation type="submission" date="2020-09" db="EMBL/GenBank/DDBJ databases">
        <authorList>
            <person name="Sun Q."/>
            <person name="Zhou Y."/>
        </authorList>
    </citation>
    <scope>NUCLEOTIDE SEQUENCE</scope>
    <source>
        <strain evidence="1">CGMCC 1.15448</strain>
    </source>
</reference>
<dbReference type="InterPro" id="IPR025345">
    <property type="entry name" value="DUF4249"/>
</dbReference>
<protein>
    <recommendedName>
        <fullName evidence="3">DUF4249 domain-containing protein</fullName>
    </recommendedName>
</protein>
<sequence>MACCLLTPACKKNPEQVGGVQNELVVLAEITADNPLKIPVSKSIQVGTGGVITFDKVTTAKVTVTPDNGGASWICWLNNSTDYSTDPASIYTSQQKPKPNTTYHLKVADPLTGTVTAQTTIPSRPHLIRMDTSSDSRKGLPVLKMRVLLKDPPDTTNQYVFEALKELLRLQRVFTWQGKTYDYSTQAGKNLYEQVKNEPGVRLRTDTLSTNKFLRLSLYTDDRNVDNAQVSTLDSPFARIFLPDKVFNGQAYTETIYVDRTYFRAAGGQGPGRVLLMVKSVSPELYNYLFWYEQYKANIATLPPDQLYSPPGNIQNGLGIFGGSSKRQWTYYFDDLN</sequence>
<evidence type="ECO:0008006" key="3">
    <source>
        <dbReference type="Google" id="ProtNLM"/>
    </source>
</evidence>
<dbReference type="Pfam" id="PF14054">
    <property type="entry name" value="DUF4249"/>
    <property type="match status" value="1"/>
</dbReference>
<evidence type="ECO:0000313" key="1">
    <source>
        <dbReference type="EMBL" id="GGB00892.1"/>
    </source>
</evidence>
<dbReference type="AlphaFoldDB" id="A0A8J2UD38"/>
<reference evidence="1" key="1">
    <citation type="journal article" date="2014" name="Int. J. Syst. Evol. Microbiol.">
        <title>Complete genome sequence of Corynebacterium casei LMG S-19264T (=DSM 44701T), isolated from a smear-ripened cheese.</title>
        <authorList>
            <consortium name="US DOE Joint Genome Institute (JGI-PGF)"/>
            <person name="Walter F."/>
            <person name="Albersmeier A."/>
            <person name="Kalinowski J."/>
            <person name="Ruckert C."/>
        </authorList>
    </citation>
    <scope>NUCLEOTIDE SEQUENCE</scope>
    <source>
        <strain evidence="1">CGMCC 1.15448</strain>
    </source>
</reference>
<dbReference type="EMBL" id="BMJC01000002">
    <property type="protein sequence ID" value="GGB00892.1"/>
    <property type="molecule type" value="Genomic_DNA"/>
</dbReference>
<comment type="caution">
    <text evidence="1">The sequence shown here is derived from an EMBL/GenBank/DDBJ whole genome shotgun (WGS) entry which is preliminary data.</text>
</comment>
<keyword evidence="2" id="KW-1185">Reference proteome</keyword>